<keyword evidence="4 6" id="KW-0520">NAD</keyword>
<keyword evidence="1 6" id="KW-0808">Transferase</keyword>
<dbReference type="Pfam" id="PF01513">
    <property type="entry name" value="NAD_kinase"/>
    <property type="match status" value="1"/>
</dbReference>
<evidence type="ECO:0000313" key="7">
    <source>
        <dbReference type="EMBL" id="MBK1725553.1"/>
    </source>
</evidence>
<comment type="subcellular location">
    <subcellularLocation>
        <location evidence="6">Cytoplasm</location>
    </subcellularLocation>
</comment>
<gene>
    <name evidence="6" type="primary">nadK</name>
    <name evidence="7" type="ORF">CKO13_00615</name>
</gene>
<protein>
    <recommendedName>
        <fullName evidence="6">NAD kinase</fullName>
        <ecNumber evidence="6">2.7.1.23</ecNumber>
    </recommendedName>
    <alternativeName>
        <fullName evidence="6">ATP-dependent NAD kinase</fullName>
    </alternativeName>
</protein>
<dbReference type="InterPro" id="IPR017437">
    <property type="entry name" value="ATP-NAD_kinase_PpnK-typ_C"/>
</dbReference>
<sequence length="305" mass="32215">MTPDPGPFTTVGITGKPGDPAVRETVEALLPMLARQGHTVLLDADSVDATGLAGAAAERREALIGACDLLVAIGGDGTLIHAARALVGRTDVALMGINRGRLGFLVDVAPDRLDEVERVLAGEHVIDERFILTAEVRANADDALLAEGVAINEVVVHRWNTARMIELSTRVDGETLSQHRCDGFIVATPTGSTAYAMAGGGPIAHPNLHAMVLVSVCPHTLSHRPLVVDSASRIEVALHEGYVEHARVSCDSQQDLALAADSRLVVKAHPAPLRLVHPPGYNYFNLLRTKLGWGGRGSHPVPDGA</sequence>
<comment type="similarity">
    <text evidence="6">Belongs to the NAD kinase family.</text>
</comment>
<dbReference type="InterPro" id="IPR002504">
    <property type="entry name" value="NADK"/>
</dbReference>
<dbReference type="Gene3D" id="2.60.200.30">
    <property type="entry name" value="Probable inorganic polyphosphate/atp-NAD kinase, domain 2"/>
    <property type="match status" value="1"/>
</dbReference>
<keyword evidence="6" id="KW-0067">ATP-binding</keyword>
<dbReference type="RefSeq" id="WP_200255797.1">
    <property type="nucleotide sequence ID" value="NZ_NRSH01000003.1"/>
</dbReference>
<feature type="binding site" evidence="6">
    <location>
        <position position="253"/>
    </location>
    <ligand>
        <name>NAD(+)</name>
        <dbReference type="ChEBI" id="CHEBI:57540"/>
    </ligand>
</feature>
<evidence type="ECO:0000256" key="2">
    <source>
        <dbReference type="ARBA" id="ARBA00022777"/>
    </source>
</evidence>
<dbReference type="PANTHER" id="PTHR20275:SF0">
    <property type="entry name" value="NAD KINASE"/>
    <property type="match status" value="1"/>
</dbReference>
<feature type="binding site" evidence="6">
    <location>
        <begin position="152"/>
        <end position="153"/>
    </location>
    <ligand>
        <name>NAD(+)</name>
        <dbReference type="ChEBI" id="CHEBI:57540"/>
    </ligand>
</feature>
<evidence type="ECO:0000313" key="8">
    <source>
        <dbReference type="Proteomes" id="UP000738126"/>
    </source>
</evidence>
<dbReference type="NCBIfam" id="NF002306">
    <property type="entry name" value="PRK01231.1"/>
    <property type="match status" value="1"/>
</dbReference>
<comment type="caution">
    <text evidence="6">Lacks conserved residue(s) required for the propagation of feature annotation.</text>
</comment>
<feature type="binding site" evidence="6">
    <location>
        <position position="81"/>
    </location>
    <ligand>
        <name>NAD(+)</name>
        <dbReference type="ChEBI" id="CHEBI:57540"/>
    </ligand>
</feature>
<dbReference type="Pfam" id="PF20143">
    <property type="entry name" value="NAD_kinase_C"/>
    <property type="match status" value="1"/>
</dbReference>
<feature type="binding site" evidence="6">
    <location>
        <position position="180"/>
    </location>
    <ligand>
        <name>NAD(+)</name>
        <dbReference type="ChEBI" id="CHEBI:57540"/>
    </ligand>
</feature>
<dbReference type="EMBL" id="NRSH01000003">
    <property type="protein sequence ID" value="MBK1725553.1"/>
    <property type="molecule type" value="Genomic_DNA"/>
</dbReference>
<dbReference type="EC" id="2.7.1.23" evidence="6"/>
<dbReference type="HAMAP" id="MF_00361">
    <property type="entry name" value="NAD_kinase"/>
    <property type="match status" value="1"/>
</dbReference>
<feature type="binding site" evidence="6">
    <location>
        <position position="182"/>
    </location>
    <ligand>
        <name>NAD(+)</name>
        <dbReference type="ChEBI" id="CHEBI:57540"/>
    </ligand>
</feature>
<reference evidence="7 8" key="1">
    <citation type="journal article" date="2020" name="Microorganisms">
        <title>Osmotic Adaptation and Compatible Solute Biosynthesis of Phototrophic Bacteria as Revealed from Genome Analyses.</title>
        <authorList>
            <person name="Imhoff J.F."/>
            <person name="Rahn T."/>
            <person name="Kunzel S."/>
            <person name="Keller A."/>
            <person name="Neulinger S.C."/>
        </authorList>
    </citation>
    <scope>NUCLEOTIDE SEQUENCE [LARGE SCALE GENOMIC DNA]</scope>
    <source>
        <strain evidence="7 8">DSM 15116</strain>
    </source>
</reference>
<keyword evidence="8" id="KW-1185">Reference proteome</keyword>
<dbReference type="Proteomes" id="UP000738126">
    <property type="component" value="Unassembled WGS sequence"/>
</dbReference>
<proteinExistence type="inferred from homology"/>
<comment type="function">
    <text evidence="6">Involved in the regulation of the intracellular balance of NAD and NADP, and is a key enzyme in the biosynthesis of NADP. Catalyzes specifically the phosphorylation on 2'-hydroxyl of the adenosine moiety of NAD to yield NADP.</text>
</comment>
<feature type="binding site" evidence="6">
    <location>
        <position position="163"/>
    </location>
    <ligand>
        <name>NAD(+)</name>
        <dbReference type="ChEBI" id="CHEBI:57540"/>
    </ligand>
</feature>
<name>A0ABS1E1F1_9GAMM</name>
<keyword evidence="3 6" id="KW-0521">NADP</keyword>
<dbReference type="PANTHER" id="PTHR20275">
    <property type="entry name" value="NAD KINASE"/>
    <property type="match status" value="1"/>
</dbReference>
<accession>A0ABS1E1F1</accession>
<keyword evidence="6" id="KW-0547">Nucleotide-binding</keyword>
<dbReference type="InterPro" id="IPR017438">
    <property type="entry name" value="ATP-NAD_kinase_N"/>
</dbReference>
<dbReference type="GO" id="GO:0016301">
    <property type="term" value="F:kinase activity"/>
    <property type="evidence" value="ECO:0007669"/>
    <property type="project" value="UniProtKB-KW"/>
</dbReference>
<feature type="active site" description="Proton acceptor" evidence="6">
    <location>
        <position position="76"/>
    </location>
</feature>
<evidence type="ECO:0000256" key="3">
    <source>
        <dbReference type="ARBA" id="ARBA00022857"/>
    </source>
</evidence>
<dbReference type="SUPFAM" id="SSF111331">
    <property type="entry name" value="NAD kinase/diacylglycerol kinase-like"/>
    <property type="match status" value="1"/>
</dbReference>
<dbReference type="Gene3D" id="3.40.50.10330">
    <property type="entry name" value="Probable inorganic polyphosphate/atp-NAD kinase, domain 1"/>
    <property type="match status" value="1"/>
</dbReference>
<organism evidence="7 8">
    <name type="scientific">Halorhodospira neutriphila</name>
    <dbReference type="NCBI Taxonomy" id="168379"/>
    <lineage>
        <taxon>Bacteria</taxon>
        <taxon>Pseudomonadati</taxon>
        <taxon>Pseudomonadota</taxon>
        <taxon>Gammaproteobacteria</taxon>
        <taxon>Chromatiales</taxon>
        <taxon>Ectothiorhodospiraceae</taxon>
        <taxon>Halorhodospira</taxon>
    </lineage>
</organism>
<feature type="binding site" evidence="6">
    <location>
        <begin position="76"/>
        <end position="77"/>
    </location>
    <ligand>
        <name>NAD(+)</name>
        <dbReference type="ChEBI" id="CHEBI:57540"/>
    </ligand>
</feature>
<evidence type="ECO:0000256" key="1">
    <source>
        <dbReference type="ARBA" id="ARBA00022679"/>
    </source>
</evidence>
<evidence type="ECO:0000256" key="5">
    <source>
        <dbReference type="ARBA" id="ARBA00047925"/>
    </source>
</evidence>
<evidence type="ECO:0000256" key="4">
    <source>
        <dbReference type="ARBA" id="ARBA00023027"/>
    </source>
</evidence>
<comment type="caution">
    <text evidence="7">The sequence shown here is derived from an EMBL/GenBank/DDBJ whole genome shotgun (WGS) entry which is preliminary data.</text>
</comment>
<comment type="cofactor">
    <cofactor evidence="6">
        <name>a divalent metal cation</name>
        <dbReference type="ChEBI" id="CHEBI:60240"/>
    </cofactor>
</comment>
<evidence type="ECO:0000256" key="6">
    <source>
        <dbReference type="HAMAP-Rule" id="MF_00361"/>
    </source>
</evidence>
<keyword evidence="6" id="KW-0963">Cytoplasm</keyword>
<comment type="catalytic activity">
    <reaction evidence="5 6">
        <text>NAD(+) + ATP = ADP + NADP(+) + H(+)</text>
        <dbReference type="Rhea" id="RHEA:18629"/>
        <dbReference type="ChEBI" id="CHEBI:15378"/>
        <dbReference type="ChEBI" id="CHEBI:30616"/>
        <dbReference type="ChEBI" id="CHEBI:57540"/>
        <dbReference type="ChEBI" id="CHEBI:58349"/>
        <dbReference type="ChEBI" id="CHEBI:456216"/>
        <dbReference type="EC" id="2.7.1.23"/>
    </reaction>
</comment>
<keyword evidence="2 6" id="KW-0418">Kinase</keyword>
<dbReference type="InterPro" id="IPR016064">
    <property type="entry name" value="NAD/diacylglycerol_kinase_sf"/>
</dbReference>